<dbReference type="GO" id="GO:0007160">
    <property type="term" value="P:cell-matrix adhesion"/>
    <property type="evidence" value="ECO:0007669"/>
    <property type="project" value="TreeGrafter"/>
</dbReference>
<dbReference type="InterPro" id="IPR013519">
    <property type="entry name" value="Int_alpha_beta-p"/>
</dbReference>
<feature type="chain" id="PRO_5039967966" evidence="15">
    <location>
        <begin position="25"/>
        <end position="1142"/>
    </location>
</feature>
<dbReference type="Gene3D" id="2.60.40.1510">
    <property type="entry name" value="ntegrin, alpha v. Chain A, domain 3"/>
    <property type="match status" value="1"/>
</dbReference>
<keyword evidence="14" id="KW-0325">Glycoprotein</keyword>
<evidence type="ECO:0000256" key="7">
    <source>
        <dbReference type="ARBA" id="ARBA00022837"/>
    </source>
</evidence>
<dbReference type="Pfam" id="PF00092">
    <property type="entry name" value="VWA"/>
    <property type="match status" value="1"/>
</dbReference>
<dbReference type="GO" id="GO:0009897">
    <property type="term" value="C:external side of plasma membrane"/>
    <property type="evidence" value="ECO:0007669"/>
    <property type="project" value="TreeGrafter"/>
</dbReference>
<dbReference type="AlphaFoldDB" id="A0A8C3E8P3"/>
<evidence type="ECO:0000256" key="6">
    <source>
        <dbReference type="ARBA" id="ARBA00022737"/>
    </source>
</evidence>
<dbReference type="GO" id="GO:0005178">
    <property type="term" value="F:integrin binding"/>
    <property type="evidence" value="ECO:0007669"/>
    <property type="project" value="TreeGrafter"/>
</dbReference>
<dbReference type="Proteomes" id="UP000694553">
    <property type="component" value="Unassembled WGS sequence"/>
</dbReference>
<dbReference type="InterPro" id="IPR048285">
    <property type="entry name" value="Integrin_alpha_Ig-like_2"/>
</dbReference>
<organism evidence="16 17">
    <name type="scientific">Corvus moneduloides</name>
    <name type="common">New Caledonian crow</name>
    <dbReference type="NCBI Taxonomy" id="1196302"/>
    <lineage>
        <taxon>Eukaryota</taxon>
        <taxon>Metazoa</taxon>
        <taxon>Chordata</taxon>
        <taxon>Craniata</taxon>
        <taxon>Vertebrata</taxon>
        <taxon>Euteleostomi</taxon>
        <taxon>Archelosauria</taxon>
        <taxon>Archosauria</taxon>
        <taxon>Dinosauria</taxon>
        <taxon>Saurischia</taxon>
        <taxon>Theropoda</taxon>
        <taxon>Coelurosauria</taxon>
        <taxon>Aves</taxon>
        <taxon>Neognathae</taxon>
        <taxon>Neoaves</taxon>
        <taxon>Telluraves</taxon>
        <taxon>Australaves</taxon>
        <taxon>Passeriformes</taxon>
        <taxon>Corvoidea</taxon>
        <taxon>Corvidae</taxon>
        <taxon>Corvus</taxon>
    </lineage>
</organism>
<evidence type="ECO:0000256" key="15">
    <source>
        <dbReference type="RuleBase" id="RU003762"/>
    </source>
</evidence>
<evidence type="ECO:0000256" key="11">
    <source>
        <dbReference type="ARBA" id="ARBA00023136"/>
    </source>
</evidence>
<accession>A0A8C3E8P3</accession>
<dbReference type="RefSeq" id="XP_031954125.1">
    <property type="nucleotide sequence ID" value="XM_032098234.1"/>
</dbReference>
<evidence type="ECO:0000256" key="3">
    <source>
        <dbReference type="ARBA" id="ARBA00022692"/>
    </source>
</evidence>
<feature type="transmembrane region" description="Helical" evidence="15">
    <location>
        <begin position="1070"/>
        <end position="1092"/>
    </location>
</feature>
<dbReference type="InterPro" id="IPR013517">
    <property type="entry name" value="FG-GAP"/>
</dbReference>
<dbReference type="Gene3D" id="2.60.40.1460">
    <property type="entry name" value="Integrin domains. Chain A, domain 2"/>
    <property type="match status" value="1"/>
</dbReference>
<reference evidence="17" key="1">
    <citation type="submission" date="2019-10" db="EMBL/GenBank/DDBJ databases">
        <title>Corvus moneduloides (New Caledonian crow) genome, bCorMon1, primary haplotype.</title>
        <authorList>
            <person name="Rutz C."/>
            <person name="Fungtammasan C."/>
            <person name="Mountcastle J."/>
            <person name="Formenti G."/>
            <person name="Chow W."/>
            <person name="Howe K."/>
            <person name="Steele M.P."/>
            <person name="Fernandes J."/>
            <person name="Gilbert M.T.P."/>
            <person name="Fedrigo O."/>
            <person name="Jarvis E.D."/>
            <person name="Gemmell N."/>
        </authorList>
    </citation>
    <scope>NUCLEOTIDE SEQUENCE [LARGE SCALE GENOMIC DNA]</scope>
</reference>
<dbReference type="SMART" id="SM00191">
    <property type="entry name" value="Int_alpha"/>
    <property type="match status" value="4"/>
</dbReference>
<evidence type="ECO:0000256" key="2">
    <source>
        <dbReference type="ARBA" id="ARBA00008054"/>
    </source>
</evidence>
<dbReference type="GO" id="GO:0098609">
    <property type="term" value="P:cell-cell adhesion"/>
    <property type="evidence" value="ECO:0007669"/>
    <property type="project" value="TreeGrafter"/>
</dbReference>
<dbReference type="SUPFAM" id="SSF53300">
    <property type="entry name" value="vWA-like"/>
    <property type="match status" value="1"/>
</dbReference>
<keyword evidence="17" id="KW-1185">Reference proteome</keyword>
<dbReference type="PANTHER" id="PTHR23220">
    <property type="entry name" value="INTEGRIN ALPHA"/>
    <property type="match status" value="1"/>
</dbReference>
<dbReference type="Gene3D" id="2.60.40.1530">
    <property type="entry name" value="ntegrin, alpha v. Chain A, domain 4"/>
    <property type="match status" value="1"/>
</dbReference>
<evidence type="ECO:0000313" key="16">
    <source>
        <dbReference type="Ensembl" id="ENSCMUP00000015777.2"/>
    </source>
</evidence>
<dbReference type="GO" id="GO:0033627">
    <property type="term" value="P:cell adhesion mediated by integrin"/>
    <property type="evidence" value="ECO:0007669"/>
    <property type="project" value="TreeGrafter"/>
</dbReference>
<keyword evidence="8 15" id="KW-0130">Cell adhesion</keyword>
<dbReference type="PANTHER" id="PTHR23220:SF84">
    <property type="entry name" value="INTEGRIN ALPHA-L"/>
    <property type="match status" value="1"/>
</dbReference>
<evidence type="ECO:0000256" key="8">
    <source>
        <dbReference type="ARBA" id="ARBA00022889"/>
    </source>
</evidence>
<evidence type="ECO:0000256" key="9">
    <source>
        <dbReference type="ARBA" id="ARBA00022989"/>
    </source>
</evidence>
<keyword evidence="9 15" id="KW-1133">Transmembrane helix</keyword>
<evidence type="ECO:0000256" key="1">
    <source>
        <dbReference type="ARBA" id="ARBA00004479"/>
    </source>
</evidence>
<dbReference type="InterPro" id="IPR000413">
    <property type="entry name" value="Integrin_alpha"/>
</dbReference>
<dbReference type="SUPFAM" id="SSF69318">
    <property type="entry name" value="Integrin alpha N-terminal domain"/>
    <property type="match status" value="1"/>
</dbReference>
<dbReference type="PRINTS" id="PR01185">
    <property type="entry name" value="INTEGRINA"/>
</dbReference>
<dbReference type="InterPro" id="IPR002035">
    <property type="entry name" value="VWF_A"/>
</dbReference>
<dbReference type="SMART" id="SM00327">
    <property type="entry name" value="VWA"/>
    <property type="match status" value="1"/>
</dbReference>
<evidence type="ECO:0000256" key="5">
    <source>
        <dbReference type="ARBA" id="ARBA00022729"/>
    </source>
</evidence>
<dbReference type="InterPro" id="IPR028994">
    <property type="entry name" value="Integrin_alpha_N"/>
</dbReference>
<dbReference type="PROSITE" id="PS51470">
    <property type="entry name" value="FG_GAP"/>
    <property type="match status" value="3"/>
</dbReference>
<name>A0A8C3E8P3_CORMO</name>
<keyword evidence="4" id="KW-0479">Metal-binding</keyword>
<dbReference type="OMA" id="TVCFQLK"/>
<sequence length="1142" mass="122512">MAALGHIIGIIIGALVAELPHIGAFSIHPAPHRVLTTGGSRSFGHQVLPLDGARVLVGAPSEVGDGGRLFQCVVQSGECREVELEGNSTRTHIGMALARDGDGTIACGPGFTHVCDRNMYVSGVCLLLDPQLRLRQELMPGRQGCQRAPVDLVFLFDGSSSMSPSQFGAIRDFMVDVMEKLENTSIHFGAVQFSDGVQTVFTLEEFVAKPRPRELLRGLRQRGGLTDTFAAIGFVVQTLFSERRGARPAARRVLVLITDGDATDSDTESSVRAAEERGIHRYVIGVGNNFNSPNTQLYLQQFASGPGFVQVLKSFEQLQSLFQELQARLYDIEGTTQLHSFHLEMCSSGISVDVIQGRRVTGAVGADNGAGGLLELQENETFVPNPHLNKSGSEGYLGYSVVGLHIPARVLVAAGAPRHLHVGGMVLFEVSRATGDWQVLQTLVGEQVGSYFGATLCTLDQGGVTVALLVGAPSHYDGQRGGRVHVYTWKEDALHPSGELWGASGHPLGRFGASLATLGDLDGDNLPEVAVGAPLEDEECGAVYIFSGCPGGVKPFPRQRLQGKVVALGRFFGQAVAGGLDLTGDGLVDMAVGMEGHVVVMRSRPVLRVTPHLTFEPPVIPTRWVDCSNVTASTVTFRLCLRPPGDLVTPVTFQADVDPQRAQGRGHFGEGQQSWAGEMQPGQSCQQEALRVLPCLEDFVTPIRVTVTITLPHRDPPGHILHPSSAPPTWAEIPFEQNCGADEVCEADLGVKVVPRGAAVLGVPSAELGVLLIVKNRGEDAYGVALQVNHLLGVSFRRARASQASTLVPMPIHCWDSQGFEGQPWGLTCNLSCPVLRSGWQVLVEVTFDLQQNASWGQSLGLTATVSSNNEPNITLGDNTDSWDIPVHFALDLVASWQEDSTHHLNFTPPQPHNKTVQHHYQVELLWPPPQGSPKPQVTPFVLLPHVLPHSVAMAASQVRVEPGSPCVAVELELGDSVGQELNRSIAQACSTPHLQLFRCPPTLLTPANPARITVSAVLQPLPHSQGPAHSQFCSALWLTLPLPLLAAAPQLLRAQGVTKVELLWEVDPLPVYMGGGVGGLLLLLLISLGLAKCGFFRRNYRERMEQEGEREGEEEEEGGGQREGEGSPPSGETPEGGDPPS</sequence>
<reference evidence="16" key="3">
    <citation type="submission" date="2025-09" db="UniProtKB">
        <authorList>
            <consortium name="Ensembl"/>
        </authorList>
    </citation>
    <scope>IDENTIFICATION</scope>
</reference>
<keyword evidence="3 15" id="KW-0812">Transmembrane</keyword>
<keyword evidence="10 15" id="KW-0401">Integrin</keyword>
<dbReference type="Gene3D" id="1.20.5.930">
    <property type="entry name" value="Bicelle-embedded integrin alpha(iib) transmembrane segment"/>
    <property type="match status" value="1"/>
</dbReference>
<keyword evidence="7" id="KW-0106">Calcium</keyword>
<proteinExistence type="inferred from homology"/>
<dbReference type="Pfam" id="PF20805">
    <property type="entry name" value="Integrin_A_Ig_2"/>
    <property type="match status" value="1"/>
</dbReference>
<dbReference type="GO" id="GO:0046872">
    <property type="term" value="F:metal ion binding"/>
    <property type="evidence" value="ECO:0007669"/>
    <property type="project" value="UniProtKB-KW"/>
</dbReference>
<dbReference type="PROSITE" id="PS50234">
    <property type="entry name" value="VWFA"/>
    <property type="match status" value="1"/>
</dbReference>
<comment type="similarity">
    <text evidence="2 15">Belongs to the integrin alpha chain family.</text>
</comment>
<evidence type="ECO:0000256" key="14">
    <source>
        <dbReference type="ARBA" id="ARBA00023180"/>
    </source>
</evidence>
<dbReference type="SUPFAM" id="SSF69179">
    <property type="entry name" value="Integrin domains"/>
    <property type="match status" value="2"/>
</dbReference>
<keyword evidence="12" id="KW-1015">Disulfide bond</keyword>
<evidence type="ECO:0000256" key="4">
    <source>
        <dbReference type="ARBA" id="ARBA00022723"/>
    </source>
</evidence>
<gene>
    <name evidence="16" type="primary">LOC116439120</name>
</gene>
<dbReference type="PRINTS" id="PR00453">
    <property type="entry name" value="VWFADOMAIN"/>
</dbReference>
<evidence type="ECO:0000313" key="17">
    <source>
        <dbReference type="Proteomes" id="UP000694553"/>
    </source>
</evidence>
<keyword evidence="5 15" id="KW-0732">Signal</keyword>
<evidence type="ECO:0000256" key="10">
    <source>
        <dbReference type="ARBA" id="ARBA00023037"/>
    </source>
</evidence>
<evidence type="ECO:0000256" key="13">
    <source>
        <dbReference type="ARBA" id="ARBA00023170"/>
    </source>
</evidence>
<dbReference type="InterPro" id="IPR036465">
    <property type="entry name" value="vWFA_dom_sf"/>
</dbReference>
<dbReference type="InterPro" id="IPR032695">
    <property type="entry name" value="Integrin_dom_sf"/>
</dbReference>
<dbReference type="GO" id="GO:0008305">
    <property type="term" value="C:integrin complex"/>
    <property type="evidence" value="ECO:0007669"/>
    <property type="project" value="InterPro"/>
</dbReference>
<comment type="subcellular location">
    <subcellularLocation>
        <location evidence="1 15">Membrane</location>
        <topology evidence="1 15">Single-pass type I membrane protein</topology>
    </subcellularLocation>
</comment>
<dbReference type="Gene3D" id="3.40.50.410">
    <property type="entry name" value="von Willebrand factor, type A domain"/>
    <property type="match status" value="1"/>
</dbReference>
<evidence type="ECO:0000256" key="12">
    <source>
        <dbReference type="ARBA" id="ARBA00023157"/>
    </source>
</evidence>
<protein>
    <submittedName>
        <fullName evidence="16">Uncharacterized protein</fullName>
    </submittedName>
</protein>
<keyword evidence="6" id="KW-0677">Repeat</keyword>
<accession>A0A8U7NXI9</accession>
<dbReference type="GeneID" id="116439120"/>
<feature type="signal peptide" evidence="15">
    <location>
        <begin position="1"/>
        <end position="24"/>
    </location>
</feature>
<dbReference type="GO" id="GO:0007229">
    <property type="term" value="P:integrin-mediated signaling pathway"/>
    <property type="evidence" value="ECO:0007669"/>
    <property type="project" value="UniProtKB-KW"/>
</dbReference>
<dbReference type="Ensembl" id="ENSCMUT00000016949.2">
    <property type="protein sequence ID" value="ENSCMUP00000015777.2"/>
    <property type="gene ID" value="ENSCMUG00000009797.2"/>
</dbReference>
<keyword evidence="11 15" id="KW-0472">Membrane</keyword>
<dbReference type="Pfam" id="PF01839">
    <property type="entry name" value="FG-GAP"/>
    <property type="match status" value="1"/>
</dbReference>
<dbReference type="OrthoDB" id="5317514at2759"/>
<dbReference type="Gene3D" id="2.130.10.130">
    <property type="entry name" value="Integrin alpha, N-terminal"/>
    <property type="match status" value="1"/>
</dbReference>
<reference evidence="16" key="2">
    <citation type="submission" date="2025-08" db="UniProtKB">
        <authorList>
            <consortium name="Ensembl"/>
        </authorList>
    </citation>
    <scope>IDENTIFICATION</scope>
</reference>
<keyword evidence="13 15" id="KW-0675">Receptor</keyword>